<evidence type="ECO:0000256" key="2">
    <source>
        <dbReference type="ARBA" id="ARBA00006752"/>
    </source>
</evidence>
<dbReference type="FunFam" id="3.90.640.10:FF:000007">
    <property type="entry name" value="Actin like 7B"/>
    <property type="match status" value="1"/>
</dbReference>
<dbReference type="Gene3D" id="3.30.420.40">
    <property type="match status" value="2"/>
</dbReference>
<organism evidence="8 9">
    <name type="scientific">Synaphobranchus kaupii</name>
    <name type="common">Kaup's arrowtooth eel</name>
    <dbReference type="NCBI Taxonomy" id="118154"/>
    <lineage>
        <taxon>Eukaryota</taxon>
        <taxon>Metazoa</taxon>
        <taxon>Chordata</taxon>
        <taxon>Craniata</taxon>
        <taxon>Vertebrata</taxon>
        <taxon>Euteleostomi</taxon>
        <taxon>Actinopterygii</taxon>
        <taxon>Neopterygii</taxon>
        <taxon>Teleostei</taxon>
        <taxon>Anguilliformes</taxon>
        <taxon>Synaphobranchidae</taxon>
        <taxon>Synaphobranchus</taxon>
    </lineage>
</organism>
<comment type="similarity">
    <text evidence="2 4">Belongs to the actin family.</text>
</comment>
<evidence type="ECO:0000256" key="6">
    <source>
        <dbReference type="SAM" id="MobiDB-lite"/>
    </source>
</evidence>
<sequence length="1888" mass="211209">MKAVLRLSSTGLENSLKMSSNATEFQKSSPSLPLPPDHVLNTGAVTFPGAFDLQGCPLVVFPVEEHNKLPSSLTREEVVEFINYFLRLHNKYQEKETMVSVVVDLRQATLTTTRFIAETLLLLEGHKRTVHTLYVVQPKKRDALKLLLKLLVPSHSKHYIFASFKRIFLKEIFELSNYIDRSQLTASLGGYLIYCHQSWVTFIKEIDAFVQDFLSVVHRLPSCIATLQTLSRQPVPSDFEELKGFCSVNEARFQELRRELGLDDLLRHCEHVVEKLRYPENEPCYQAMAGTALFTHTAYDMLQNYSRITVAVEKVELLWQQAFSRAHLQLKVLQLGKEAQQITEHINNTGKEKLQSYRIEIAKDARRAESLKLEFEKSIYTPAMALVRRAEDVIHTFEETVAPGDTQVREEWVGDLERLKENFRTSVELPHQTLRAVSDFYYYYNNSKSWYNMVLCENFLQDLLWSRTCDGLSKPRYPQDVKGRGIPVRKQAVYEFLKKSPSPEMEDLVQLAHLANIIPDSQLQKTGKQLSHRCTILRKLLTWPGAVPLNDLQLALQWQYEFLKGNQRDVALVDPLGRGGPNKERNCAESMSGLPRGDQPSGYVSDQHSRQSKEIVPSAVQGPPPLSGKPPSLSSFDSGFDGAGSGHFDAGAGREGWEGFPRPQGTRETFRPIVRQPQIHEENISSVSDSEDCREEFEFCAVGGGSSSKASIRIIPKMTVDSLNFEIKVKRCATLPQNPWLSLPVEDLENSYTVTITPNPQAPLRDSVRSPDPSERSRDQPTQTAMRPSAQRYSEGEEESMHVGGMDVGAREDVGILQAQHSFEESDLSPIRNVLSSTITDARDKQENTMDSVPTLLWDSYDFHNKKHEVCERLFATLTEGSLTDWDLKEQEGLREVEEILDRAAGILQEEENVLAQEEMLDVLMEVENECKQFGSWGSEDKLNMVTMSSSDLQEAGIVGLQDSPPPISDQGIEYTPPEISISASITANDSSVGLESEMLTRGSVRCNVLEELEGLHVLEEKIMEENFKICEFRRCEEEERLAEQQSEQTLTKRSSKERQMFLRELEKEKREVEKMEKSLDTERAKGSKLMNRLSRGRKVVKCSIMERTSKLKNLEDNALCDELVSGSKIQAPNKMHLIPNQNSVSGQSSTNEILNLSNPDYEGKPELSQDGIFRSSQKNAKSSLSNCEKDSPSTCHGPCDDVDTCGSSGNYACAVPCDASCTSEEDRKSPLSDLTEPMDYQKIMKNGNPVESEQLECVTVDDSESKMQVDELQNVPEVSWAPTTCPDNGAFDPGGGNTTTAPVPKPRKALELSKAEKGEVASPEDLVCNLPLASEPQEDDPDTMPLLRTEAHRMPPKPKERKNKLSTDPQAPVVSPDIKEYSNNNNNTASVAGDHLYIAPESTYLESSEGSSRSSATIPVSLNELQVQLETNDTLTSEGDAYGTHPGEREPSQRVSPEDTMLESDGPSNRPGIQSAEDTPISECPSQNSGATARSIPRSPLNESHLNINMNAMTDFKTPIVVDTGSGLVKAGFADQDLPTAIFPTVIGIPKYEEIMNGNFERESYIGHEAQHMRGVLALKYPMKNGIIRNWDEMEKIWHHTFQQLRVDPEDHPVLLTEAAMNPLNNRQRMVELMFEAFSVPCAYVAMQAVLALYAAGRTTGVVFDSGDGVSHSVPVFEGYCLPHAVQRFTLAGSDVTHHLRKLLQEQGVSMRTSAELEIVREIKEKCCCVAQDYEAELVCGGPASGEVCYTMPDGQVIFLSTERFRATEILFKPEQIGQDSYGMHESIFRSILQSDIDLRKSFLGNIVLSGGNTLLAGLPQRLQSEIQKMVPAHLGENVRVTSPEDRDFSVWRGGAVLASLPSFATAWISEEEYEEFGPQIVFRKCF</sequence>
<dbReference type="PROSITE" id="PS50191">
    <property type="entry name" value="CRAL_TRIO"/>
    <property type="match status" value="1"/>
</dbReference>
<comment type="subcellular location">
    <subcellularLocation>
        <location evidence="1">Cytoplasm</location>
        <location evidence="1">Cytoskeleton</location>
    </subcellularLocation>
</comment>
<accession>A0A9Q1FD83</accession>
<dbReference type="InterPro" id="IPR043129">
    <property type="entry name" value="ATPase_NBD"/>
</dbReference>
<dbReference type="FunFam" id="3.30.420.40:FF:000058">
    <property type="entry name" value="Putative actin-related protein 5"/>
    <property type="match status" value="1"/>
</dbReference>
<proteinExistence type="inferred from homology"/>
<dbReference type="InterPro" id="IPR001251">
    <property type="entry name" value="CRAL-TRIO_dom"/>
</dbReference>
<feature type="compositionally biased region" description="Basic and acidic residues" evidence="6">
    <location>
        <begin position="1309"/>
        <end position="1320"/>
    </location>
</feature>
<comment type="caution">
    <text evidence="8">The sequence shown here is derived from an EMBL/GenBank/DDBJ whole genome shotgun (WGS) entry which is preliminary data.</text>
</comment>
<feature type="region of interest" description="Disordered" evidence="6">
    <location>
        <begin position="1437"/>
        <end position="1504"/>
    </location>
</feature>
<feature type="compositionally biased region" description="Basic residues" evidence="6">
    <location>
        <begin position="1355"/>
        <end position="1365"/>
    </location>
</feature>
<evidence type="ECO:0000259" key="7">
    <source>
        <dbReference type="PROSITE" id="PS50191"/>
    </source>
</evidence>
<feature type="coiled-coil region" evidence="5">
    <location>
        <begin position="1059"/>
        <end position="1086"/>
    </location>
</feature>
<feature type="compositionally biased region" description="Basic and acidic residues" evidence="6">
    <location>
        <begin position="766"/>
        <end position="779"/>
    </location>
</feature>
<dbReference type="InterPro" id="IPR004000">
    <property type="entry name" value="Actin"/>
</dbReference>
<evidence type="ECO:0000256" key="5">
    <source>
        <dbReference type="SAM" id="Coils"/>
    </source>
</evidence>
<dbReference type="SMART" id="SM00268">
    <property type="entry name" value="ACTIN"/>
    <property type="match status" value="1"/>
</dbReference>
<dbReference type="InterPro" id="IPR020902">
    <property type="entry name" value="Actin/actin-like_CS"/>
</dbReference>
<dbReference type="SUPFAM" id="SSF53067">
    <property type="entry name" value="Actin-like ATPase domain"/>
    <property type="match status" value="2"/>
</dbReference>
<evidence type="ECO:0000313" key="9">
    <source>
        <dbReference type="Proteomes" id="UP001152622"/>
    </source>
</evidence>
<dbReference type="PRINTS" id="PR00190">
    <property type="entry name" value="ACTIN"/>
</dbReference>
<feature type="compositionally biased region" description="Polar residues" evidence="6">
    <location>
        <begin position="1140"/>
        <end position="1159"/>
    </location>
</feature>
<keyword evidence="5" id="KW-0175">Coiled coil</keyword>
<feature type="compositionally biased region" description="Low complexity" evidence="6">
    <location>
        <begin position="629"/>
        <end position="641"/>
    </location>
</feature>
<dbReference type="Pfam" id="PF13716">
    <property type="entry name" value="CRAL_TRIO_2"/>
    <property type="match status" value="1"/>
</dbReference>
<keyword evidence="3" id="KW-0206">Cytoskeleton</keyword>
<dbReference type="CDD" id="cd13397">
    <property type="entry name" value="ASKHA_NBD_actin_Arp-T1-3"/>
    <property type="match status" value="1"/>
</dbReference>
<dbReference type="FunFam" id="3.30.420.40:FF:000002">
    <property type="entry name" value="Muscle actin"/>
    <property type="match status" value="1"/>
</dbReference>
<gene>
    <name evidence="8" type="ORF">SKAU_G00188660</name>
</gene>
<dbReference type="PROSITE" id="PS01132">
    <property type="entry name" value="ACTINS_ACT_LIKE"/>
    <property type="match status" value="1"/>
</dbReference>
<feature type="compositionally biased region" description="Polar residues" evidence="6">
    <location>
        <begin position="1382"/>
        <end position="1391"/>
    </location>
</feature>
<feature type="region of interest" description="Disordered" evidence="6">
    <location>
        <begin position="755"/>
        <end position="802"/>
    </location>
</feature>
<dbReference type="Pfam" id="PF00022">
    <property type="entry name" value="Actin"/>
    <property type="match status" value="1"/>
</dbReference>
<name>A0A9Q1FD83_SYNKA</name>
<feature type="region of interest" description="Disordered" evidence="6">
    <location>
        <begin position="1276"/>
        <end position="1395"/>
    </location>
</feature>
<dbReference type="Gene3D" id="3.90.640.10">
    <property type="entry name" value="Actin, Chain A, domain 4"/>
    <property type="match status" value="1"/>
</dbReference>
<feature type="domain" description="CRAL-TRIO" evidence="7">
    <location>
        <begin position="35"/>
        <end position="196"/>
    </location>
</feature>
<evidence type="ECO:0000313" key="8">
    <source>
        <dbReference type="EMBL" id="KAJ8356072.1"/>
    </source>
</evidence>
<evidence type="ECO:0000256" key="3">
    <source>
        <dbReference type="ARBA" id="ARBA00023212"/>
    </source>
</evidence>
<reference evidence="8" key="1">
    <citation type="journal article" date="2023" name="Science">
        <title>Genome structures resolve the early diversification of teleost fishes.</title>
        <authorList>
            <person name="Parey E."/>
            <person name="Louis A."/>
            <person name="Montfort J."/>
            <person name="Bouchez O."/>
            <person name="Roques C."/>
            <person name="Iampietro C."/>
            <person name="Lluch J."/>
            <person name="Castinel A."/>
            <person name="Donnadieu C."/>
            <person name="Desvignes T."/>
            <person name="Floi Bucao C."/>
            <person name="Jouanno E."/>
            <person name="Wen M."/>
            <person name="Mejri S."/>
            <person name="Dirks R."/>
            <person name="Jansen H."/>
            <person name="Henkel C."/>
            <person name="Chen W.J."/>
            <person name="Zahm M."/>
            <person name="Cabau C."/>
            <person name="Klopp C."/>
            <person name="Thompson A.W."/>
            <person name="Robinson-Rechavi M."/>
            <person name="Braasch I."/>
            <person name="Lecointre G."/>
            <person name="Bobe J."/>
            <person name="Postlethwait J.H."/>
            <person name="Berthelot C."/>
            <person name="Roest Crollius H."/>
            <person name="Guiguen Y."/>
        </authorList>
    </citation>
    <scope>NUCLEOTIDE SEQUENCE</scope>
    <source>
        <strain evidence="8">WJC10195</strain>
    </source>
</reference>
<dbReference type="GO" id="GO:0005856">
    <property type="term" value="C:cytoskeleton"/>
    <property type="evidence" value="ECO:0007669"/>
    <property type="project" value="UniProtKB-SubCell"/>
</dbReference>
<dbReference type="OrthoDB" id="10004999at2759"/>
<evidence type="ECO:0000256" key="4">
    <source>
        <dbReference type="RuleBase" id="RU000487"/>
    </source>
</evidence>
<dbReference type="EMBL" id="JAINUF010000006">
    <property type="protein sequence ID" value="KAJ8356072.1"/>
    <property type="molecule type" value="Genomic_DNA"/>
</dbReference>
<evidence type="ECO:0000256" key="1">
    <source>
        <dbReference type="ARBA" id="ARBA00004245"/>
    </source>
</evidence>
<feature type="region of interest" description="Disordered" evidence="6">
    <location>
        <begin position="574"/>
        <end position="641"/>
    </location>
</feature>
<dbReference type="PANTHER" id="PTHR11937">
    <property type="entry name" value="ACTIN"/>
    <property type="match status" value="1"/>
</dbReference>
<keyword evidence="9" id="KW-1185">Reference proteome</keyword>
<feature type="region of interest" description="Disordered" evidence="6">
    <location>
        <begin position="1139"/>
        <end position="1169"/>
    </location>
</feature>
<keyword evidence="3" id="KW-0963">Cytoplasm</keyword>
<dbReference type="Proteomes" id="UP001152622">
    <property type="component" value="Chromosome 6"/>
</dbReference>
<protein>
    <recommendedName>
        <fullName evidence="7">CRAL-TRIO domain-containing protein</fullName>
    </recommendedName>
</protein>